<organism evidence="2 3">
    <name type="scientific">Paenalkalicoccus suaedae</name>
    <dbReference type="NCBI Taxonomy" id="2592382"/>
    <lineage>
        <taxon>Bacteria</taxon>
        <taxon>Bacillati</taxon>
        <taxon>Bacillota</taxon>
        <taxon>Bacilli</taxon>
        <taxon>Bacillales</taxon>
        <taxon>Bacillaceae</taxon>
        <taxon>Paenalkalicoccus</taxon>
    </lineage>
</organism>
<reference evidence="3" key="1">
    <citation type="submission" date="2019-07" db="EMBL/GenBank/DDBJ databases">
        <title>Bacillus alkalisoli sp. nov. isolated from saline soil.</title>
        <authorList>
            <person name="Sun J.-Q."/>
            <person name="Xu L."/>
        </authorList>
    </citation>
    <scope>NUCLEOTIDE SEQUENCE [LARGE SCALE GENOMIC DNA]</scope>
    <source>
        <strain evidence="3">M4U3P1</strain>
    </source>
</reference>
<dbReference type="AlphaFoldDB" id="A0A859FCM5"/>
<name>A0A859FCM5_9BACI</name>
<protein>
    <submittedName>
        <fullName evidence="2">Uncharacterized protein</fullName>
    </submittedName>
</protein>
<keyword evidence="1" id="KW-0812">Transmembrane</keyword>
<feature type="transmembrane region" description="Helical" evidence="1">
    <location>
        <begin position="5"/>
        <end position="23"/>
    </location>
</feature>
<evidence type="ECO:0000313" key="2">
    <source>
        <dbReference type="EMBL" id="QKS69966.1"/>
    </source>
</evidence>
<keyword evidence="1" id="KW-1133">Transmembrane helix</keyword>
<evidence type="ECO:0000256" key="1">
    <source>
        <dbReference type="SAM" id="Phobius"/>
    </source>
</evidence>
<dbReference type="Proteomes" id="UP000318138">
    <property type="component" value="Chromosome"/>
</dbReference>
<dbReference type="RefSeq" id="WP_176008010.1">
    <property type="nucleotide sequence ID" value="NZ_CP041372.2"/>
</dbReference>
<keyword evidence="3" id="KW-1185">Reference proteome</keyword>
<proteinExistence type="predicted"/>
<evidence type="ECO:0000313" key="3">
    <source>
        <dbReference type="Proteomes" id="UP000318138"/>
    </source>
</evidence>
<sequence length="66" mass="7295">MKATGVKVGVILIVFIGVFAYVLDDIFYYSDIHTAEIFVYPIAILLTLGIVVGLIMPSYQKSRLKG</sequence>
<dbReference type="EMBL" id="CP041372">
    <property type="protein sequence ID" value="QKS69966.1"/>
    <property type="molecule type" value="Genomic_DNA"/>
</dbReference>
<keyword evidence="1" id="KW-0472">Membrane</keyword>
<dbReference type="KEGG" id="psua:FLK61_24635"/>
<feature type="transmembrane region" description="Helical" evidence="1">
    <location>
        <begin position="38"/>
        <end position="56"/>
    </location>
</feature>
<gene>
    <name evidence="2" type="ORF">FLK61_24635</name>
</gene>
<accession>A0A859FCM5</accession>